<evidence type="ECO:0000256" key="3">
    <source>
        <dbReference type="ARBA" id="ARBA00012865"/>
    </source>
</evidence>
<name>A0A1G6XR34_9BURK</name>
<dbReference type="EC" id="3.5.2.6" evidence="3"/>
<accession>A0A1G6XR34</accession>
<proteinExistence type="inferred from homology"/>
<keyword evidence="6" id="KW-1185">Reference proteome</keyword>
<dbReference type="Proteomes" id="UP000198781">
    <property type="component" value="Unassembled WGS sequence"/>
</dbReference>
<dbReference type="InterPro" id="IPR012338">
    <property type="entry name" value="Beta-lactam/transpept-like"/>
</dbReference>
<evidence type="ECO:0000256" key="2">
    <source>
        <dbReference type="ARBA" id="ARBA00009009"/>
    </source>
</evidence>
<gene>
    <name evidence="5" type="ORF">SAMN05192589_10974</name>
</gene>
<dbReference type="SUPFAM" id="SSF56601">
    <property type="entry name" value="beta-lactamase/transpeptidase-like"/>
    <property type="match status" value="1"/>
</dbReference>
<dbReference type="PANTHER" id="PTHR35333">
    <property type="entry name" value="BETA-LACTAMASE"/>
    <property type="match status" value="1"/>
</dbReference>
<dbReference type="EMBL" id="FMZC01000009">
    <property type="protein sequence ID" value="SDD80213.1"/>
    <property type="molecule type" value="Genomic_DNA"/>
</dbReference>
<evidence type="ECO:0000313" key="6">
    <source>
        <dbReference type="Proteomes" id="UP000198781"/>
    </source>
</evidence>
<dbReference type="GO" id="GO:0008800">
    <property type="term" value="F:beta-lactamase activity"/>
    <property type="evidence" value="ECO:0007669"/>
    <property type="project" value="UniProtKB-EC"/>
</dbReference>
<dbReference type="GO" id="GO:0046677">
    <property type="term" value="P:response to antibiotic"/>
    <property type="evidence" value="ECO:0007669"/>
    <property type="project" value="InterPro"/>
</dbReference>
<comment type="similarity">
    <text evidence="2">Belongs to the class-A beta-lactamase family.</text>
</comment>
<dbReference type="InterPro" id="IPR000871">
    <property type="entry name" value="Beta-lactam_class-A"/>
</dbReference>
<dbReference type="STRING" id="187868.SAMN05192589_10974"/>
<dbReference type="Gene3D" id="3.40.710.10">
    <property type="entry name" value="DD-peptidase/beta-lactamase superfamily"/>
    <property type="match status" value="1"/>
</dbReference>
<comment type="catalytic activity">
    <reaction evidence="1">
        <text>a beta-lactam + H2O = a substituted beta-amino acid</text>
        <dbReference type="Rhea" id="RHEA:20401"/>
        <dbReference type="ChEBI" id="CHEBI:15377"/>
        <dbReference type="ChEBI" id="CHEBI:35627"/>
        <dbReference type="ChEBI" id="CHEBI:140347"/>
        <dbReference type="EC" id="3.5.2.6"/>
    </reaction>
</comment>
<evidence type="ECO:0000313" key="5">
    <source>
        <dbReference type="EMBL" id="SDD80213.1"/>
    </source>
</evidence>
<dbReference type="AlphaFoldDB" id="A0A1G6XR34"/>
<sequence>MDRIEQATPGQLGIYVKRLDNGETFEHAADRPWYLASSVKLPIAISVLQEVEAGRLRMNQELVLQATDKVDGSGAVVWQPDGTRHNVQSLLKRMLMESDNTAANLLIRAVGEDPLNQRAQALLGGRGVGRITNFTEVRYQVYEEAHPDARRLSNMDLVRIAGAPVGPKRLQALARSLDVAAGALNVKTLDEAYDRYYRHQANTATLEGYGAMLEKLVRGQLVSPAHQQLLYKDLKFDTYDAYRLEAGLPRSVRFIHKTGTQFHRACHMGVIDPQDNGRRAIVVAACAEGLDEMKEAGKAFEQIGRAITQTMLQDRLAAKGGRPVAAP</sequence>
<feature type="domain" description="Beta-lactamase class A catalytic" evidence="4">
    <location>
        <begin position="13"/>
        <end position="283"/>
    </location>
</feature>
<evidence type="ECO:0000256" key="1">
    <source>
        <dbReference type="ARBA" id="ARBA00001526"/>
    </source>
</evidence>
<organism evidence="5 6">
    <name type="scientific">Paracidovorax valerianellae</name>
    <dbReference type="NCBI Taxonomy" id="187868"/>
    <lineage>
        <taxon>Bacteria</taxon>
        <taxon>Pseudomonadati</taxon>
        <taxon>Pseudomonadota</taxon>
        <taxon>Betaproteobacteria</taxon>
        <taxon>Burkholderiales</taxon>
        <taxon>Comamonadaceae</taxon>
        <taxon>Paracidovorax</taxon>
    </lineage>
</organism>
<evidence type="ECO:0000259" key="4">
    <source>
        <dbReference type="Pfam" id="PF13354"/>
    </source>
</evidence>
<dbReference type="InterPro" id="IPR045155">
    <property type="entry name" value="Beta-lactam_cat"/>
</dbReference>
<reference evidence="5 6" key="1">
    <citation type="submission" date="2016-10" db="EMBL/GenBank/DDBJ databases">
        <authorList>
            <person name="de Groot N.N."/>
        </authorList>
    </citation>
    <scope>NUCLEOTIDE SEQUENCE [LARGE SCALE GENOMIC DNA]</scope>
    <source>
        <strain evidence="5 6">DSM 16619</strain>
    </source>
</reference>
<dbReference type="PANTHER" id="PTHR35333:SF3">
    <property type="entry name" value="BETA-LACTAMASE-TYPE TRANSPEPTIDASE FOLD CONTAINING PROTEIN"/>
    <property type="match status" value="1"/>
</dbReference>
<dbReference type="Pfam" id="PF13354">
    <property type="entry name" value="Beta-lactamase2"/>
    <property type="match status" value="1"/>
</dbReference>
<dbReference type="GO" id="GO:0030655">
    <property type="term" value="P:beta-lactam antibiotic catabolic process"/>
    <property type="evidence" value="ECO:0007669"/>
    <property type="project" value="InterPro"/>
</dbReference>
<protein>
    <recommendedName>
        <fullName evidence="3">beta-lactamase</fullName>
        <ecNumber evidence="3">3.5.2.6</ecNumber>
    </recommendedName>
</protein>